<evidence type="ECO:0000313" key="1">
    <source>
        <dbReference type="EMBL" id="MFD0896626.1"/>
    </source>
</evidence>
<dbReference type="Proteomes" id="UP001597104">
    <property type="component" value="Unassembled WGS sequence"/>
</dbReference>
<comment type="caution">
    <text evidence="1">The sequence shown here is derived from an EMBL/GenBank/DDBJ whole genome shotgun (WGS) entry which is preliminary data.</text>
</comment>
<accession>A0ABW3EC60</accession>
<protein>
    <recommendedName>
        <fullName evidence="3">DUF2922 domain-containing protein</fullName>
    </recommendedName>
</protein>
<evidence type="ECO:0008006" key="3">
    <source>
        <dbReference type="Google" id="ProtNLM"/>
    </source>
</evidence>
<dbReference type="RefSeq" id="WP_171001896.1">
    <property type="nucleotide sequence ID" value="NZ_BJDN01000034.1"/>
</dbReference>
<sequence length="70" mass="7660">MSKNLTLLLHSGEQLTLQQVANVQVITDDAVINTSARNFFNIGAAEYYVITSSCGHTKLHRADVVSVIIE</sequence>
<proteinExistence type="predicted"/>
<organism evidence="1 2">
    <name type="scientific">Loigolactobacillus binensis</name>
    <dbReference type="NCBI Taxonomy" id="2559922"/>
    <lineage>
        <taxon>Bacteria</taxon>
        <taxon>Bacillati</taxon>
        <taxon>Bacillota</taxon>
        <taxon>Bacilli</taxon>
        <taxon>Lactobacillales</taxon>
        <taxon>Lactobacillaceae</taxon>
        <taxon>Loigolactobacillus</taxon>
    </lineage>
</organism>
<gene>
    <name evidence="1" type="ORF">ACFQZ7_02560</name>
</gene>
<evidence type="ECO:0000313" key="2">
    <source>
        <dbReference type="Proteomes" id="UP001597104"/>
    </source>
</evidence>
<name>A0ABW3EC60_9LACO</name>
<keyword evidence="2" id="KW-1185">Reference proteome</keyword>
<dbReference type="EMBL" id="JBHTIO010000013">
    <property type="protein sequence ID" value="MFD0896626.1"/>
    <property type="molecule type" value="Genomic_DNA"/>
</dbReference>
<reference evidence="2" key="1">
    <citation type="journal article" date="2019" name="Int. J. Syst. Evol. Microbiol.">
        <title>The Global Catalogue of Microorganisms (GCM) 10K type strain sequencing project: providing services to taxonomists for standard genome sequencing and annotation.</title>
        <authorList>
            <consortium name="The Broad Institute Genomics Platform"/>
            <consortium name="The Broad Institute Genome Sequencing Center for Infectious Disease"/>
            <person name="Wu L."/>
            <person name="Ma J."/>
        </authorList>
    </citation>
    <scope>NUCLEOTIDE SEQUENCE [LARGE SCALE GENOMIC DNA]</scope>
    <source>
        <strain evidence="2">CCM 8925</strain>
    </source>
</reference>